<evidence type="ECO:0000259" key="2">
    <source>
        <dbReference type="Pfam" id="PF24032"/>
    </source>
</evidence>
<dbReference type="RefSeq" id="WP_020815172.1">
    <property type="nucleotide sequence ID" value="NZ_ATAY01000026.1"/>
</dbReference>
<dbReference type="Pfam" id="PF24032">
    <property type="entry name" value="YQBQ"/>
    <property type="match status" value="1"/>
</dbReference>
<dbReference type="OrthoDB" id="1698671at2"/>
<dbReference type="STRING" id="1330534.L323_08095"/>
<dbReference type="Proteomes" id="UP000016860">
    <property type="component" value="Unassembled WGS sequence"/>
</dbReference>
<accession>U4R3T9</accession>
<comment type="caution">
    <text evidence="3">The sequence shown here is derived from an EMBL/GenBank/DDBJ whole genome shotgun (WGS) entry which is preliminary data.</text>
</comment>
<dbReference type="SUPFAM" id="SSF69279">
    <property type="entry name" value="Phage tail proteins"/>
    <property type="match status" value="1"/>
</dbReference>
<feature type="region of interest" description="Disordered" evidence="1">
    <location>
        <begin position="322"/>
        <end position="348"/>
    </location>
</feature>
<sequence length="348" mass="38502">MIKLLVTNSIGTVDVTQFVQSITWSGDYQQCSRTLDFEIISSPTDKNLPAIKCELGNSVIFMQDNRTLFDGYVFERQKDTGSSIINITCYDRGIYLKRNEASYKFKNTTPAAIAKRICTDFGIQLGSVVAPNVKVSRNFIGVSLYSMIQTAYTLASEATGKKYLMRFTGSKLNIIEKAVTNETLVIEGGSNLMSASTTESISNMVNQVVIYNDKDKLISTQKDSEAIKLYGVLQSYLKQSKGENGIAKAKKLIADNGVSQKITIENLGNIANITGGTVVVREPYTGLYGLFYIDSDIHTWKKGQYYNKLVVNFKNIMDEQEVGSLPNKDGSKTKSSGTWDYINKPGGK</sequence>
<protein>
    <recommendedName>
        <fullName evidence="2">YqbQ/XkdQ domain-containing protein</fullName>
    </recommendedName>
</protein>
<organism evidence="3 4">
    <name type="scientific">Ruminiclostridium papyrosolvens C7</name>
    <dbReference type="NCBI Taxonomy" id="1330534"/>
    <lineage>
        <taxon>Bacteria</taxon>
        <taxon>Bacillati</taxon>
        <taxon>Bacillota</taxon>
        <taxon>Clostridia</taxon>
        <taxon>Eubacteriales</taxon>
        <taxon>Oscillospiraceae</taxon>
        <taxon>Ruminiclostridium</taxon>
    </lineage>
</organism>
<reference evidence="3 4" key="1">
    <citation type="journal article" date="2013" name="Genome Announc.">
        <title>Draft Genome Sequence of the Cellulolytic Bacterium Clostridium papyrosolvens C7 (ATCC 700395).</title>
        <authorList>
            <person name="Zepeda V."/>
            <person name="Dassa B."/>
            <person name="Borovok I."/>
            <person name="Lamed R."/>
            <person name="Bayer E.A."/>
            <person name="Cate J.H."/>
        </authorList>
    </citation>
    <scope>NUCLEOTIDE SEQUENCE [LARGE SCALE GENOMIC DNA]</scope>
    <source>
        <strain evidence="3 4">C7</strain>
    </source>
</reference>
<evidence type="ECO:0000313" key="3">
    <source>
        <dbReference type="EMBL" id="EPR12503.1"/>
    </source>
</evidence>
<name>U4R3T9_9FIRM</name>
<dbReference type="EMBL" id="ATAY01000026">
    <property type="protein sequence ID" value="EPR12503.1"/>
    <property type="molecule type" value="Genomic_DNA"/>
</dbReference>
<dbReference type="AlphaFoldDB" id="U4R3T9"/>
<evidence type="ECO:0000313" key="4">
    <source>
        <dbReference type="Proteomes" id="UP000016860"/>
    </source>
</evidence>
<gene>
    <name evidence="3" type="ORF">L323_08095</name>
</gene>
<evidence type="ECO:0000256" key="1">
    <source>
        <dbReference type="SAM" id="MobiDB-lite"/>
    </source>
</evidence>
<feature type="domain" description="YqbQ/XkdQ" evidence="2">
    <location>
        <begin position="22"/>
        <end position="309"/>
    </location>
</feature>
<dbReference type="InterPro" id="IPR056937">
    <property type="entry name" value="YqbQ/XkdQ"/>
</dbReference>
<proteinExistence type="predicted"/>
<dbReference type="PATRIC" id="fig|1330534.3.peg.1618"/>